<evidence type="ECO:0000313" key="2">
    <source>
        <dbReference type="Proteomes" id="UP001632037"/>
    </source>
</evidence>
<proteinExistence type="predicted"/>
<accession>A0ABD3F5J8</accession>
<dbReference type="Proteomes" id="UP001632037">
    <property type="component" value="Unassembled WGS sequence"/>
</dbReference>
<gene>
    <name evidence="1" type="ORF">V7S43_014162</name>
</gene>
<protein>
    <recommendedName>
        <fullName evidence="3">Component of oligomeric Golgi complex 4</fullName>
    </recommendedName>
</protein>
<dbReference type="EMBL" id="JBIMZQ010000039">
    <property type="protein sequence ID" value="KAL3660759.1"/>
    <property type="molecule type" value="Genomic_DNA"/>
</dbReference>
<evidence type="ECO:0000313" key="1">
    <source>
        <dbReference type="EMBL" id="KAL3660759.1"/>
    </source>
</evidence>
<sequence length="496" mass="55615">MKNDELLNAVFRYKHKAPSDIQETVTCAAYAKFFVSFVPGLEASPNVPELQCGRVEPLADNRVVPASAFAAHEVNTLQRVAQRLTAPSGVHQRGDVWYDPWLPKYGCVVQRTQKNATEVKIDVVYVDKWEHKLHLLPSGENVHSAVPMAHDIFHCADLDSELETNFTSKFAAELDKALANTGDARSAARNELGHQKTPQFIAAMVRRTVHSLVKEDTGVDSVSFTARGGTTDVGLHTGGRARDTCWAVIIERNLCCGEGLFRKTMVAMQLKLIREAADEVQDMLGENVNVGDGCAAVDDLFYMLQVIVQNIVELLGCGYEVSALQTQCNTLRSRIEGFVDDLNQETADRYILPGDEMLQQLSDLSFVVEMTNPKRGHDLCSWENTEECHQRAWTNLEGCDYTDGVSCTLSELLLWVKSNSFPASYKSILMLRTIEAFMFERSKVLVDDGDHDNSFDLELLHELVTLYQQVVTQWRKIPQLTSVLDVEQRSHEMLVK</sequence>
<reference evidence="1 2" key="1">
    <citation type="submission" date="2024-09" db="EMBL/GenBank/DDBJ databases">
        <title>Genome sequencing and assembly of Phytophthora oleae, isolate VK10A, causative agent of rot of olive drupes.</title>
        <authorList>
            <person name="Conti Taguali S."/>
            <person name="Riolo M."/>
            <person name="La Spada F."/>
            <person name="Cacciola S.O."/>
            <person name="Dionisio G."/>
        </authorList>
    </citation>
    <scope>NUCLEOTIDE SEQUENCE [LARGE SCALE GENOMIC DNA]</scope>
    <source>
        <strain evidence="1 2">VK10A</strain>
    </source>
</reference>
<evidence type="ECO:0008006" key="3">
    <source>
        <dbReference type="Google" id="ProtNLM"/>
    </source>
</evidence>
<comment type="caution">
    <text evidence="1">The sequence shown here is derived from an EMBL/GenBank/DDBJ whole genome shotgun (WGS) entry which is preliminary data.</text>
</comment>
<name>A0ABD3F5J8_9STRA</name>
<organism evidence="1 2">
    <name type="scientific">Phytophthora oleae</name>
    <dbReference type="NCBI Taxonomy" id="2107226"/>
    <lineage>
        <taxon>Eukaryota</taxon>
        <taxon>Sar</taxon>
        <taxon>Stramenopiles</taxon>
        <taxon>Oomycota</taxon>
        <taxon>Peronosporomycetes</taxon>
        <taxon>Peronosporales</taxon>
        <taxon>Peronosporaceae</taxon>
        <taxon>Phytophthora</taxon>
    </lineage>
</organism>
<dbReference type="AlphaFoldDB" id="A0ABD3F5J8"/>
<keyword evidence="2" id="KW-1185">Reference proteome</keyword>